<sequence>MPLFAPVVKLRKHSATSPTCLPPSTPLATCSTTNLSAAELNNNNTSFYHQSVPSGADASCPPPSSSNPEYQHQPYSAPSAPVQSTPPVYAYNQQGFDAVSLKLDNVITANDDGSFSGLESDLVVTHAQPVLRGGDARENNRRSKDKDKKTAAATRVVYFATWPLLCLAAQYSRRAYDKPSGAERHTHIEADWRRGTKAMMIKSVPLDDMNTIVFAIRGTQSFRDWTVNVRTDPKSPEGFLDDEGNLCHAGFLSVARRMVRPVARRLQELLRENPNRASCSLLITGHSAGGAVASLLYCHMLSLSQTVESELTHLRGFFKRVHCVTFGAPPVSLLPLETPRSPAYRKSCFFSFINEGDPVPRADRAARLAISSSEHSAIEQPFHNQAERKATKQEAARCALEGAHLVAISCRTPSHLRTSSKNRQNQQQQQQDSSIEACVTTDAELRIVVFGDPMMHSMDLYAQRIETLATNAVTAKLSTT</sequence>
<evidence type="ECO:0000313" key="3">
    <source>
        <dbReference type="EMBL" id="KKA19128.1"/>
    </source>
</evidence>
<feature type="compositionally biased region" description="Polar residues" evidence="1">
    <location>
        <begin position="66"/>
        <end position="86"/>
    </location>
</feature>
<dbReference type="GO" id="GO:0006629">
    <property type="term" value="P:lipid metabolic process"/>
    <property type="evidence" value="ECO:0007669"/>
    <property type="project" value="InterPro"/>
</dbReference>
<reference evidence="3 4" key="1">
    <citation type="submission" date="2015-04" db="EMBL/GenBank/DDBJ databases">
        <authorList>
            <person name="Heijne W.H."/>
            <person name="Fedorova N.D."/>
            <person name="Nierman W.C."/>
            <person name="Vollebregt A.W."/>
            <person name="Zhao Z."/>
            <person name="Wu L."/>
            <person name="Kumar M."/>
            <person name="Stam H."/>
            <person name="van den Berg M.A."/>
            <person name="Pel H.J."/>
        </authorList>
    </citation>
    <scope>NUCLEOTIDE SEQUENCE [LARGE SCALE GENOMIC DNA]</scope>
    <source>
        <strain evidence="3 4">CBS 393.64</strain>
    </source>
</reference>
<evidence type="ECO:0000256" key="1">
    <source>
        <dbReference type="SAM" id="MobiDB-lite"/>
    </source>
</evidence>
<feature type="region of interest" description="Disordered" evidence="1">
    <location>
        <begin position="416"/>
        <end position="435"/>
    </location>
</feature>
<feature type="region of interest" description="Disordered" evidence="1">
    <location>
        <begin position="46"/>
        <end position="86"/>
    </location>
</feature>
<evidence type="ECO:0000313" key="4">
    <source>
        <dbReference type="Proteomes" id="UP000053958"/>
    </source>
</evidence>
<protein>
    <recommendedName>
        <fullName evidence="2">Fungal lipase-type domain-containing protein</fullName>
    </recommendedName>
</protein>
<proteinExistence type="predicted"/>
<feature type="domain" description="Fungal lipase-type" evidence="2">
    <location>
        <begin position="213"/>
        <end position="362"/>
    </location>
</feature>
<organism evidence="3 4">
    <name type="scientific">Rasamsonia emersonii (strain ATCC 16479 / CBS 393.64 / IMI 116815)</name>
    <dbReference type="NCBI Taxonomy" id="1408163"/>
    <lineage>
        <taxon>Eukaryota</taxon>
        <taxon>Fungi</taxon>
        <taxon>Dikarya</taxon>
        <taxon>Ascomycota</taxon>
        <taxon>Pezizomycotina</taxon>
        <taxon>Eurotiomycetes</taxon>
        <taxon>Eurotiomycetidae</taxon>
        <taxon>Eurotiales</taxon>
        <taxon>Trichocomaceae</taxon>
        <taxon>Rasamsonia</taxon>
    </lineage>
</organism>
<dbReference type="STRING" id="1408163.A0A0F4YNC6"/>
<dbReference type="OrthoDB" id="438440at2759"/>
<dbReference type="EMBL" id="LASV01000381">
    <property type="protein sequence ID" value="KKA19128.1"/>
    <property type="molecule type" value="Genomic_DNA"/>
</dbReference>
<accession>A0A0F4YNC6</accession>
<dbReference type="SUPFAM" id="SSF53474">
    <property type="entry name" value="alpha/beta-Hydrolases"/>
    <property type="match status" value="1"/>
</dbReference>
<dbReference type="GeneID" id="25319196"/>
<dbReference type="PANTHER" id="PTHR46023:SF6">
    <property type="entry name" value="LIPASE CLASS 3 FAMILY PROTEIN"/>
    <property type="match status" value="1"/>
</dbReference>
<dbReference type="Pfam" id="PF01764">
    <property type="entry name" value="Lipase_3"/>
    <property type="match status" value="1"/>
</dbReference>
<dbReference type="CDD" id="cd00519">
    <property type="entry name" value="Lipase_3"/>
    <property type="match status" value="1"/>
</dbReference>
<dbReference type="Proteomes" id="UP000053958">
    <property type="component" value="Unassembled WGS sequence"/>
</dbReference>
<dbReference type="PANTHER" id="PTHR46023">
    <property type="entry name" value="LIPASE CLASS 3 PROTEIN-LIKE"/>
    <property type="match status" value="1"/>
</dbReference>
<gene>
    <name evidence="3" type="ORF">T310_6919</name>
</gene>
<keyword evidence="4" id="KW-1185">Reference proteome</keyword>
<comment type="caution">
    <text evidence="3">The sequence shown here is derived from an EMBL/GenBank/DDBJ whole genome shotgun (WGS) entry which is preliminary data.</text>
</comment>
<name>A0A0F4YNC6_RASE3</name>
<dbReference type="InterPro" id="IPR029058">
    <property type="entry name" value="AB_hydrolase_fold"/>
</dbReference>
<dbReference type="AlphaFoldDB" id="A0A0F4YNC6"/>
<dbReference type="RefSeq" id="XP_013325740.1">
    <property type="nucleotide sequence ID" value="XM_013470286.1"/>
</dbReference>
<dbReference type="InterPro" id="IPR002921">
    <property type="entry name" value="Fungal_lipase-type"/>
</dbReference>
<evidence type="ECO:0000259" key="2">
    <source>
        <dbReference type="Pfam" id="PF01764"/>
    </source>
</evidence>
<dbReference type="Gene3D" id="3.40.50.1820">
    <property type="entry name" value="alpha/beta hydrolase"/>
    <property type="match status" value="1"/>
</dbReference>